<dbReference type="Gene3D" id="2.30.42.10">
    <property type="match status" value="1"/>
</dbReference>
<dbReference type="RefSeq" id="NP_740810.2">
    <property type="nucleotide sequence ID" value="NM_170826.5"/>
</dbReference>
<dbReference type="OrthoDB" id="6022242at2759"/>
<dbReference type="WormBase" id="F23C8.13a">
    <property type="protein sequence ID" value="CE41641"/>
    <property type="gene ID" value="WBGene00017741"/>
</dbReference>
<dbReference type="FunFam" id="2.30.42.10:FF:000403">
    <property type="match status" value="1"/>
</dbReference>
<protein>
    <submittedName>
        <fullName evidence="2">PDZ domain-containing protein</fullName>
    </submittedName>
</protein>
<dbReference type="InParanoid" id="Q8T7Y4"/>
<name>Q8T7Y4_CAEEL</name>
<dbReference type="Proteomes" id="UP000001940">
    <property type="component" value="Chromosome I"/>
</dbReference>
<dbReference type="AlphaFoldDB" id="Q8T7Y4"/>
<dbReference type="InterPro" id="IPR001478">
    <property type="entry name" value="PDZ"/>
</dbReference>
<dbReference type="HOGENOM" id="CLU_1138889_0_0_1"/>
<dbReference type="FunCoup" id="Q8T7Y4">
    <property type="interactions" value="1"/>
</dbReference>
<dbReference type="InterPro" id="IPR036034">
    <property type="entry name" value="PDZ_sf"/>
</dbReference>
<evidence type="ECO:0000313" key="3">
    <source>
        <dbReference type="Proteomes" id="UP000001940"/>
    </source>
</evidence>
<dbReference type="SUPFAM" id="SSF50156">
    <property type="entry name" value="PDZ domain-like"/>
    <property type="match status" value="1"/>
</dbReference>
<sequence length="244" mass="27935">MLTANRLPRSASAYENSAISYDDEEPTTTKCSNDNDDVEDGNIEKQILEISIPRDTEQPNGMAFRMVGSRSRGIFVDYIHPDSPQSTHLREGDRLLRCNKISLRAVSVDQAASIFRFWMSRSDSLTLLIERRSDGESVMMRRRRQARLSMCNEQREQTRHVVSGRATLRMTSSRSAEVFRCGDSTSFRMKSPKYESFNTSSPSKSICPQCNSQTRMIYLHQFSHGFVNNAFRFLIVSRSSYSLL</sequence>
<organism evidence="2 3">
    <name type="scientific">Caenorhabditis elegans</name>
    <dbReference type="NCBI Taxonomy" id="6239"/>
    <lineage>
        <taxon>Eukaryota</taxon>
        <taxon>Metazoa</taxon>
        <taxon>Ecdysozoa</taxon>
        <taxon>Nematoda</taxon>
        <taxon>Chromadorea</taxon>
        <taxon>Rhabditida</taxon>
        <taxon>Rhabditina</taxon>
        <taxon>Rhabditomorpha</taxon>
        <taxon>Rhabditoidea</taxon>
        <taxon>Rhabditidae</taxon>
        <taxon>Peloderinae</taxon>
        <taxon>Caenorhabditis</taxon>
    </lineage>
</organism>
<evidence type="ECO:0000313" key="4">
    <source>
        <dbReference type="WormBase" id="F23C8.13a"/>
    </source>
</evidence>
<dbReference type="EMBL" id="BX284601">
    <property type="protein sequence ID" value="CCD69895.1"/>
    <property type="molecule type" value="Genomic_DNA"/>
</dbReference>
<dbReference type="eggNOG" id="ENOG502TGMB">
    <property type="taxonomic scope" value="Eukaryota"/>
</dbReference>
<dbReference type="IntAct" id="Q8T7Y4">
    <property type="interactions" value="8"/>
</dbReference>
<dbReference type="ExpressionAtlas" id="Q8T7Y4">
    <property type="expression patterns" value="baseline and differential"/>
</dbReference>
<keyword evidence="3" id="KW-1185">Reference proteome</keyword>
<dbReference type="Pfam" id="PF00595">
    <property type="entry name" value="PDZ"/>
    <property type="match status" value="1"/>
</dbReference>
<dbReference type="SMART" id="SM00228">
    <property type="entry name" value="PDZ"/>
    <property type="match status" value="1"/>
</dbReference>
<dbReference type="Bgee" id="WBGene00017741">
    <property type="expression patterns" value="Expressed in larva and 3 other cell types or tissues"/>
</dbReference>
<reference evidence="2 3" key="1">
    <citation type="journal article" date="1998" name="Science">
        <title>Genome sequence of the nematode C. elegans: a platform for investigating biology.</title>
        <authorList>
            <consortium name="The C. elegans sequencing consortium"/>
            <person name="Sulson J.E."/>
            <person name="Waterston R."/>
        </authorList>
    </citation>
    <scope>NUCLEOTIDE SEQUENCE [LARGE SCALE GENOMIC DNA]</scope>
    <source>
        <strain evidence="2 3">Bristol N2</strain>
    </source>
</reference>
<dbReference type="GeneID" id="171799"/>
<dbReference type="SMR" id="Q8T7Y4"/>
<dbReference type="PANTHER" id="PTHR19964">
    <property type="entry name" value="MULTIPLE PDZ DOMAIN PROTEIN"/>
    <property type="match status" value="1"/>
</dbReference>
<evidence type="ECO:0000313" key="2">
    <source>
        <dbReference type="EMBL" id="CCD69895.1"/>
    </source>
</evidence>
<dbReference type="PaxDb" id="6239-F23C8.13"/>
<dbReference type="CDD" id="cd00136">
    <property type="entry name" value="PDZ_canonical"/>
    <property type="match status" value="1"/>
</dbReference>
<dbReference type="CTD" id="171799"/>
<feature type="domain" description="PDZ" evidence="1">
    <location>
        <begin position="49"/>
        <end position="116"/>
    </location>
</feature>
<evidence type="ECO:0000259" key="1">
    <source>
        <dbReference type="PROSITE" id="PS50106"/>
    </source>
</evidence>
<dbReference type="UCSC" id="F23C8.13">
    <property type="organism name" value="c. elegans"/>
</dbReference>
<dbReference type="PROSITE" id="PS50106">
    <property type="entry name" value="PDZ"/>
    <property type="match status" value="1"/>
</dbReference>
<accession>Q8T7Y4</accession>
<proteinExistence type="predicted"/>
<dbReference type="InterPro" id="IPR051342">
    <property type="entry name" value="PDZ_scaffold"/>
</dbReference>
<dbReference type="AGR" id="WB:WBGene00017741"/>
<dbReference type="PANTHER" id="PTHR19964:SF92">
    <property type="entry name" value="PATJ HOMOLOG"/>
    <property type="match status" value="1"/>
</dbReference>
<dbReference type="OMA" id="MCNEQRE"/>
<gene>
    <name evidence="2" type="ORF">CELE_F23C8.13</name>
    <name evidence="2 4" type="ORF">F23C8.13</name>
</gene>